<evidence type="ECO:0000256" key="7">
    <source>
        <dbReference type="ARBA" id="ARBA00023136"/>
    </source>
</evidence>
<evidence type="ECO:0000256" key="4">
    <source>
        <dbReference type="ARBA" id="ARBA00022741"/>
    </source>
</evidence>
<comment type="subcellular location">
    <subcellularLocation>
        <location evidence="1">Endomembrane system</location>
    </subcellularLocation>
</comment>
<name>A0ABQ7J4Z8_9APIC</name>
<dbReference type="CDD" id="cd05572">
    <property type="entry name" value="STKc_cGK"/>
    <property type="match status" value="1"/>
</dbReference>
<evidence type="ECO:0000313" key="12">
    <source>
        <dbReference type="Proteomes" id="UP000823046"/>
    </source>
</evidence>
<dbReference type="InterPro" id="IPR011009">
    <property type="entry name" value="Kinase-like_dom_sf"/>
</dbReference>
<protein>
    <submittedName>
        <fullName evidence="11">Protein kinase G AGC kinase family member PKG</fullName>
    </submittedName>
</protein>
<comment type="caution">
    <text evidence="11">The sequence shown here is derived from an EMBL/GenBank/DDBJ whole genome shotgun (WGS) entry which is preliminary data.</text>
</comment>
<dbReference type="Gene3D" id="1.10.510.10">
    <property type="entry name" value="Transferase(Phosphotransferase) domain 1"/>
    <property type="match status" value="1"/>
</dbReference>
<evidence type="ECO:0000256" key="6">
    <source>
        <dbReference type="ARBA" id="ARBA00022840"/>
    </source>
</evidence>
<evidence type="ECO:0000256" key="8">
    <source>
        <dbReference type="SAM" id="MobiDB-lite"/>
    </source>
</evidence>
<dbReference type="PROSITE" id="PS00108">
    <property type="entry name" value="PROTEIN_KINASE_ST"/>
    <property type="match status" value="1"/>
</dbReference>
<evidence type="ECO:0000259" key="10">
    <source>
        <dbReference type="PROSITE" id="PS51285"/>
    </source>
</evidence>
<feature type="region of interest" description="Disordered" evidence="8">
    <location>
        <begin position="248"/>
        <end position="274"/>
    </location>
</feature>
<dbReference type="InterPro" id="IPR035014">
    <property type="entry name" value="STKc_cGK"/>
</dbReference>
<evidence type="ECO:0000256" key="3">
    <source>
        <dbReference type="ARBA" id="ARBA00022679"/>
    </source>
</evidence>
<gene>
    <name evidence="11" type="primary">PKG</name>
    <name evidence="11" type="ORF">IE077_001886</name>
</gene>
<dbReference type="PROSITE" id="PS50011">
    <property type="entry name" value="PROTEIN_KINASE_DOM"/>
    <property type="match status" value="1"/>
</dbReference>
<evidence type="ECO:0000259" key="9">
    <source>
        <dbReference type="PROSITE" id="PS50011"/>
    </source>
</evidence>
<keyword evidence="4" id="KW-0547">Nucleotide-binding</keyword>
<keyword evidence="7" id="KW-0472">Membrane</keyword>
<dbReference type="InterPro" id="IPR000961">
    <property type="entry name" value="AGC-kinase_C"/>
</dbReference>
<keyword evidence="2" id="KW-0723">Serine/threonine-protein kinase</keyword>
<dbReference type="GO" id="GO:0016301">
    <property type="term" value="F:kinase activity"/>
    <property type="evidence" value="ECO:0007669"/>
    <property type="project" value="UniProtKB-KW"/>
</dbReference>
<dbReference type="PANTHER" id="PTHR24353">
    <property type="entry name" value="CYCLIC NUCLEOTIDE-DEPENDENT PROTEIN KINASE"/>
    <property type="match status" value="1"/>
</dbReference>
<dbReference type="PROSITE" id="PS51285">
    <property type="entry name" value="AGC_KINASE_CTER"/>
    <property type="match status" value="1"/>
</dbReference>
<dbReference type="PANTHER" id="PTHR24353:SF37">
    <property type="entry name" value="CAMP-DEPENDENT PROTEIN KINASE CATALYTIC SUBUNIT PRKX"/>
    <property type="match status" value="1"/>
</dbReference>
<dbReference type="Proteomes" id="UP000823046">
    <property type="component" value="Unassembled WGS sequence"/>
</dbReference>
<dbReference type="InterPro" id="IPR008271">
    <property type="entry name" value="Ser/Thr_kinase_AS"/>
</dbReference>
<dbReference type="InterPro" id="IPR000719">
    <property type="entry name" value="Prot_kinase_dom"/>
</dbReference>
<feature type="non-terminal residue" evidence="11">
    <location>
        <position position="1"/>
    </location>
</feature>
<sequence>ALKCVRRRTVIALSQSDHIRLEREIMAENDHPFIIRLIRTFKDSEYLYFLTELVTGGELYDAIRNLGLLSHSQAQFYLASMILSIEYLHERNIAYRDLKPENILLDSQGYMKLIDFGCAKKMHGRSYTLVGTPHYMAPEIILGKGYTLTADTWAFGVCLFEFMCGPLPFGNDAEDQLEIFRDILTGKLIFPHYVSDQDAINLMKRLLCRLPEVRIGCSVNGYRDIKEHAFFKDFDWDKLAGRGLKPPLIPKKETYAEDTNQNPLEFEAEEYDDMPLEADYDWDKDF</sequence>
<dbReference type="Pfam" id="PF00069">
    <property type="entry name" value="Pkinase"/>
    <property type="match status" value="1"/>
</dbReference>
<keyword evidence="12" id="KW-1185">Reference proteome</keyword>
<organism evidence="11 12">
    <name type="scientific">Cardiosporidium cionae</name>
    <dbReference type="NCBI Taxonomy" id="476202"/>
    <lineage>
        <taxon>Eukaryota</taxon>
        <taxon>Sar</taxon>
        <taxon>Alveolata</taxon>
        <taxon>Apicomplexa</taxon>
        <taxon>Aconoidasida</taxon>
        <taxon>Nephromycida</taxon>
        <taxon>Cardiosporidium</taxon>
    </lineage>
</organism>
<dbReference type="SMART" id="SM00220">
    <property type="entry name" value="S_TKc"/>
    <property type="match status" value="1"/>
</dbReference>
<evidence type="ECO:0000313" key="11">
    <source>
        <dbReference type="EMBL" id="KAF8819015.1"/>
    </source>
</evidence>
<keyword evidence="5 11" id="KW-0418">Kinase</keyword>
<keyword evidence="6" id="KW-0067">ATP-binding</keyword>
<accession>A0ABQ7J4Z8</accession>
<evidence type="ECO:0000256" key="2">
    <source>
        <dbReference type="ARBA" id="ARBA00022527"/>
    </source>
</evidence>
<proteinExistence type="predicted"/>
<reference evidence="11 12" key="1">
    <citation type="journal article" date="2020" name="bioRxiv">
        <title>Metabolic contributions of an alphaproteobacterial endosymbiont in the apicomplexan Cardiosporidium cionae.</title>
        <authorList>
            <person name="Hunter E.S."/>
            <person name="Paight C.J."/>
            <person name="Lane C.E."/>
        </authorList>
    </citation>
    <scope>NUCLEOTIDE SEQUENCE [LARGE SCALE GENOMIC DNA]</scope>
    <source>
        <strain evidence="11">ESH_2018</strain>
    </source>
</reference>
<evidence type="ECO:0000256" key="1">
    <source>
        <dbReference type="ARBA" id="ARBA00004308"/>
    </source>
</evidence>
<dbReference type="Gene3D" id="3.30.200.20">
    <property type="entry name" value="Phosphorylase Kinase, domain 1"/>
    <property type="match status" value="1"/>
</dbReference>
<evidence type="ECO:0000256" key="5">
    <source>
        <dbReference type="ARBA" id="ARBA00022777"/>
    </source>
</evidence>
<feature type="domain" description="Protein kinase" evidence="9">
    <location>
        <begin position="1"/>
        <end position="231"/>
    </location>
</feature>
<feature type="domain" description="AGC-kinase C-terminal" evidence="10">
    <location>
        <begin position="232"/>
        <end position="286"/>
    </location>
</feature>
<keyword evidence="3" id="KW-0808">Transferase</keyword>
<dbReference type="SUPFAM" id="SSF56112">
    <property type="entry name" value="Protein kinase-like (PK-like)"/>
    <property type="match status" value="1"/>
</dbReference>
<dbReference type="EMBL" id="JADAQX010001032">
    <property type="protein sequence ID" value="KAF8819015.1"/>
    <property type="molecule type" value="Genomic_DNA"/>
</dbReference>